<dbReference type="GO" id="GO:0005829">
    <property type="term" value="C:cytosol"/>
    <property type="evidence" value="ECO:0007669"/>
    <property type="project" value="TreeGrafter"/>
</dbReference>
<dbReference type="GO" id="GO:0019546">
    <property type="term" value="P:L-arginine deiminase pathway"/>
    <property type="evidence" value="ECO:0007669"/>
    <property type="project" value="TreeGrafter"/>
</dbReference>
<dbReference type="AlphaFoldDB" id="A0A381NDX7"/>
<evidence type="ECO:0000256" key="3">
    <source>
        <dbReference type="ARBA" id="ARBA00022777"/>
    </source>
</evidence>
<gene>
    <name evidence="6" type="ORF">METZ01_LOCUS5619</name>
</gene>
<comment type="similarity">
    <text evidence="1">Belongs to the carbamate kinase family.</text>
</comment>
<keyword evidence="2" id="KW-0808">Transferase</keyword>
<keyword evidence="3" id="KW-0418">Kinase</keyword>
<evidence type="ECO:0000256" key="4">
    <source>
        <dbReference type="SAM" id="MobiDB-lite"/>
    </source>
</evidence>
<dbReference type="PRINTS" id="PR01469">
    <property type="entry name" value="CARBMTKINASE"/>
</dbReference>
<evidence type="ECO:0000313" key="6">
    <source>
        <dbReference type="EMBL" id="SUZ52765.1"/>
    </source>
</evidence>
<dbReference type="SUPFAM" id="SSF53633">
    <property type="entry name" value="Carbamate kinase-like"/>
    <property type="match status" value="1"/>
</dbReference>
<dbReference type="PANTHER" id="PTHR30409:SF1">
    <property type="entry name" value="CARBAMATE KINASE-RELATED"/>
    <property type="match status" value="1"/>
</dbReference>
<proteinExistence type="inferred from homology"/>
<dbReference type="InterPro" id="IPR036393">
    <property type="entry name" value="AceGlu_kinase-like_sf"/>
</dbReference>
<dbReference type="InterPro" id="IPR001048">
    <property type="entry name" value="Asp/Glu/Uridylate_kinase"/>
</dbReference>
<dbReference type="CDD" id="cd04235">
    <property type="entry name" value="AAK_CK"/>
    <property type="match status" value="1"/>
</dbReference>
<name>A0A381NDX7_9ZZZZ</name>
<dbReference type="Gene3D" id="3.40.1160.10">
    <property type="entry name" value="Acetylglutamate kinase-like"/>
    <property type="match status" value="1"/>
</dbReference>
<reference evidence="6" key="1">
    <citation type="submission" date="2018-05" db="EMBL/GenBank/DDBJ databases">
        <authorList>
            <person name="Lanie J.A."/>
            <person name="Ng W.-L."/>
            <person name="Kazmierczak K.M."/>
            <person name="Andrzejewski T.M."/>
            <person name="Davidsen T.M."/>
            <person name="Wayne K.J."/>
            <person name="Tettelin H."/>
            <person name="Glass J.I."/>
            <person name="Rusch D."/>
            <person name="Podicherti R."/>
            <person name="Tsui H.-C.T."/>
            <person name="Winkler M.E."/>
        </authorList>
    </citation>
    <scope>NUCLEOTIDE SEQUENCE</scope>
</reference>
<dbReference type="EMBL" id="UINC01000293">
    <property type="protein sequence ID" value="SUZ52765.1"/>
    <property type="molecule type" value="Genomic_DNA"/>
</dbReference>
<feature type="domain" description="Aspartate/glutamate/uridylate kinase" evidence="5">
    <location>
        <begin position="1"/>
        <end position="282"/>
    </location>
</feature>
<feature type="region of interest" description="Disordered" evidence="4">
    <location>
        <begin position="1"/>
        <end position="20"/>
    </location>
</feature>
<sequence>MRAVLALGGNALQQSSDDGGVEGELRRARASLAPLAGLLAGREKLLLTHGNGPQVGHALLRAEAGLPETPERPLDHLVSDTQGGLGYLLERTVREIITTEGGKRDVMTMLAQVEVAPELGEPRKPIGPWYPPERRAELEKRNWVLAISEKGVRRLVASPEPQRVLELDIIRSLFENRVLCITAGGGGTPVVRDGDGWRGIEGVIDKDLVAGLLAQQLNATHLIIATDVEHVWVGPEREPLGVVTVAELRSHYEAGEFPDGSMGPKVHAALDFVGNGGQEAIISSTAKITAALAGEAGTRVVA</sequence>
<protein>
    <recommendedName>
        <fullName evidence="5">Aspartate/glutamate/uridylate kinase domain-containing protein</fullName>
    </recommendedName>
</protein>
<accession>A0A381NDX7</accession>
<organism evidence="6">
    <name type="scientific">marine metagenome</name>
    <dbReference type="NCBI Taxonomy" id="408172"/>
    <lineage>
        <taxon>unclassified sequences</taxon>
        <taxon>metagenomes</taxon>
        <taxon>ecological metagenomes</taxon>
    </lineage>
</organism>
<dbReference type="Pfam" id="PF00696">
    <property type="entry name" value="AA_kinase"/>
    <property type="match status" value="1"/>
</dbReference>
<evidence type="ECO:0000256" key="2">
    <source>
        <dbReference type="ARBA" id="ARBA00022679"/>
    </source>
</evidence>
<evidence type="ECO:0000259" key="5">
    <source>
        <dbReference type="Pfam" id="PF00696"/>
    </source>
</evidence>
<dbReference type="PIRSF" id="PIRSF000723">
    <property type="entry name" value="Carbamate_kin"/>
    <property type="match status" value="1"/>
</dbReference>
<evidence type="ECO:0000256" key="1">
    <source>
        <dbReference type="ARBA" id="ARBA00011066"/>
    </source>
</evidence>
<dbReference type="PANTHER" id="PTHR30409">
    <property type="entry name" value="CARBAMATE KINASE"/>
    <property type="match status" value="1"/>
</dbReference>
<dbReference type="InterPro" id="IPR003964">
    <property type="entry name" value="Carb_kinase"/>
</dbReference>
<dbReference type="GO" id="GO:0008804">
    <property type="term" value="F:carbamate kinase activity"/>
    <property type="evidence" value="ECO:0007669"/>
    <property type="project" value="InterPro"/>
</dbReference>